<sequence>MEILSIPPFLEYYDKVRERTLRLIKVVPPDQLDWSYRPGKFSIGDQIRHIATIERYMFAETIAGRKSAYQGCGKDLADGYDNVVTFFNELHQQSLDIFRQLSDADLQRKCTTPGGVEMRIWKWMRAMVEHEIHHRGELYIYLNLLDVKTPPMYGLTAEQVAQNSTPIAGSEKNPGK</sequence>
<comment type="caution">
    <text evidence="2">The sequence shown here is derived from an EMBL/GenBank/DDBJ whole genome shotgun (WGS) entry which is preliminary data.</text>
</comment>
<evidence type="ECO:0000259" key="1">
    <source>
        <dbReference type="Pfam" id="PF12867"/>
    </source>
</evidence>
<evidence type="ECO:0000313" key="2">
    <source>
        <dbReference type="EMBL" id="MBS0029249.1"/>
    </source>
</evidence>
<protein>
    <submittedName>
        <fullName evidence="2">DinB family protein</fullName>
    </submittedName>
</protein>
<dbReference type="EMBL" id="JAGTXB010000008">
    <property type="protein sequence ID" value="MBS0029249.1"/>
    <property type="molecule type" value="Genomic_DNA"/>
</dbReference>
<feature type="domain" description="DinB-like" evidence="1">
    <location>
        <begin position="13"/>
        <end position="137"/>
    </location>
</feature>
<proteinExistence type="predicted"/>
<dbReference type="SUPFAM" id="SSF109854">
    <property type="entry name" value="DinB/YfiT-like putative metalloenzymes"/>
    <property type="match status" value="1"/>
</dbReference>
<reference evidence="2 3" key="1">
    <citation type="submission" date="2021-04" db="EMBL/GenBank/DDBJ databases">
        <title>Chitinophaga sp. nov., isolated from the rhizosphere soil.</title>
        <authorList>
            <person name="He S."/>
        </authorList>
    </citation>
    <scope>NUCLEOTIDE SEQUENCE [LARGE SCALE GENOMIC DNA]</scope>
    <source>
        <strain evidence="2 3">2R12</strain>
    </source>
</reference>
<dbReference type="InterPro" id="IPR034660">
    <property type="entry name" value="DinB/YfiT-like"/>
</dbReference>
<accession>A0ABS5J226</accession>
<name>A0ABS5J226_9BACT</name>
<dbReference type="Proteomes" id="UP000676386">
    <property type="component" value="Unassembled WGS sequence"/>
</dbReference>
<evidence type="ECO:0000313" key="3">
    <source>
        <dbReference type="Proteomes" id="UP000676386"/>
    </source>
</evidence>
<organism evidence="2 3">
    <name type="scientific">Chitinophaga hostae</name>
    <dbReference type="NCBI Taxonomy" id="2831022"/>
    <lineage>
        <taxon>Bacteria</taxon>
        <taxon>Pseudomonadati</taxon>
        <taxon>Bacteroidota</taxon>
        <taxon>Chitinophagia</taxon>
        <taxon>Chitinophagales</taxon>
        <taxon>Chitinophagaceae</taxon>
        <taxon>Chitinophaga</taxon>
    </lineage>
</organism>
<dbReference type="Pfam" id="PF12867">
    <property type="entry name" value="DinB_2"/>
    <property type="match status" value="1"/>
</dbReference>
<keyword evidence="3" id="KW-1185">Reference proteome</keyword>
<gene>
    <name evidence="2" type="ORF">KE626_18135</name>
</gene>
<dbReference type="Gene3D" id="1.20.120.450">
    <property type="entry name" value="dinb family like domain"/>
    <property type="match status" value="1"/>
</dbReference>
<dbReference type="InterPro" id="IPR024775">
    <property type="entry name" value="DinB-like"/>
</dbReference>
<dbReference type="RefSeq" id="WP_211974341.1">
    <property type="nucleotide sequence ID" value="NZ_CBFHAM010000011.1"/>
</dbReference>